<feature type="compositionally biased region" description="Basic and acidic residues" evidence="2">
    <location>
        <begin position="84"/>
        <end position="95"/>
    </location>
</feature>
<sequence>MPPKKSDVEKTVESLQRDVGKIADLERSLEEMTKQMSKLSVLERLEQRLIEEAEVKKRSEGMTMVSEQLSSQIGTSRVNSVRGEGSREEKGRDLPPRVDPILVEEVEREAEMQSFAQHVWKPPEQGNGPLTRRIEVPLFDGSSAEQWVMRVEQYFELENLTEEEKLKVVWMSYVNEALMWYRWERQRNPFQSWELMKYRVLEQFSSEHDTSAEERLLTLKQETTVKEYCREFIALASNAPELSEAVLEMAFKIGLKPKIRAGLKMLEPRGLKKMMSVAKTVEDWSEAVEAPTEVVFSERNQSFKGAQIGDQPSW</sequence>
<dbReference type="AlphaFoldDB" id="V4KI82"/>
<gene>
    <name evidence="4" type="ORF">EUTSA_v10003066mg</name>
</gene>
<dbReference type="Pfam" id="PF03732">
    <property type="entry name" value="Retrotrans_gag"/>
    <property type="match status" value="1"/>
</dbReference>
<feature type="region of interest" description="Disordered" evidence="2">
    <location>
        <begin position="61"/>
        <end position="95"/>
    </location>
</feature>
<name>V4KI82_EUTSA</name>
<dbReference type="InterPro" id="IPR005162">
    <property type="entry name" value="Retrotrans_gag_dom"/>
</dbReference>
<feature type="coiled-coil region" evidence="1">
    <location>
        <begin position="15"/>
        <end position="42"/>
    </location>
</feature>
<evidence type="ECO:0000313" key="4">
    <source>
        <dbReference type="EMBL" id="ESQ37515.1"/>
    </source>
</evidence>
<keyword evidence="5" id="KW-1185">Reference proteome</keyword>
<reference evidence="4 5" key="1">
    <citation type="journal article" date="2013" name="Front. Plant Sci.">
        <title>The Reference Genome of the Halophytic Plant Eutrema salsugineum.</title>
        <authorList>
            <person name="Yang R."/>
            <person name="Jarvis D.E."/>
            <person name="Chen H."/>
            <person name="Beilstein M.A."/>
            <person name="Grimwood J."/>
            <person name="Jenkins J."/>
            <person name="Shu S."/>
            <person name="Prochnik S."/>
            <person name="Xin M."/>
            <person name="Ma C."/>
            <person name="Schmutz J."/>
            <person name="Wing R.A."/>
            <person name="Mitchell-Olds T."/>
            <person name="Schumaker K.S."/>
            <person name="Wang X."/>
        </authorList>
    </citation>
    <scope>NUCLEOTIDE SEQUENCE [LARGE SCALE GENOMIC DNA]</scope>
</reference>
<feature type="compositionally biased region" description="Polar residues" evidence="2">
    <location>
        <begin position="65"/>
        <end position="79"/>
    </location>
</feature>
<accession>V4KI82</accession>
<dbReference type="EMBL" id="KI517609">
    <property type="protein sequence ID" value="ESQ37515.1"/>
    <property type="molecule type" value="Genomic_DNA"/>
</dbReference>
<dbReference type="KEGG" id="eus:EUTSA_v10003066mg"/>
<proteinExistence type="predicted"/>
<dbReference type="Proteomes" id="UP000030689">
    <property type="component" value="Unassembled WGS sequence"/>
</dbReference>
<evidence type="ECO:0000256" key="2">
    <source>
        <dbReference type="SAM" id="MobiDB-lite"/>
    </source>
</evidence>
<protein>
    <recommendedName>
        <fullName evidence="3">Retrotransposon gag domain-containing protein</fullName>
    </recommendedName>
</protein>
<feature type="domain" description="Retrotransposon gag" evidence="3">
    <location>
        <begin position="174"/>
        <end position="257"/>
    </location>
</feature>
<dbReference type="Gramene" id="ESQ37515">
    <property type="protein sequence ID" value="ESQ37515"/>
    <property type="gene ID" value="EUTSA_v10003066mg"/>
</dbReference>
<organism evidence="4 5">
    <name type="scientific">Eutrema salsugineum</name>
    <name type="common">Saltwater cress</name>
    <name type="synonym">Sisymbrium salsugineum</name>
    <dbReference type="NCBI Taxonomy" id="72664"/>
    <lineage>
        <taxon>Eukaryota</taxon>
        <taxon>Viridiplantae</taxon>
        <taxon>Streptophyta</taxon>
        <taxon>Embryophyta</taxon>
        <taxon>Tracheophyta</taxon>
        <taxon>Spermatophyta</taxon>
        <taxon>Magnoliopsida</taxon>
        <taxon>eudicotyledons</taxon>
        <taxon>Gunneridae</taxon>
        <taxon>Pentapetalae</taxon>
        <taxon>rosids</taxon>
        <taxon>malvids</taxon>
        <taxon>Brassicales</taxon>
        <taxon>Brassicaceae</taxon>
        <taxon>Eutremeae</taxon>
        <taxon>Eutrema</taxon>
    </lineage>
</organism>
<evidence type="ECO:0000259" key="3">
    <source>
        <dbReference type="Pfam" id="PF03732"/>
    </source>
</evidence>
<evidence type="ECO:0000256" key="1">
    <source>
        <dbReference type="SAM" id="Coils"/>
    </source>
</evidence>
<dbReference type="OMA" id="DALEWHQ"/>
<keyword evidence="1" id="KW-0175">Coiled coil</keyword>
<evidence type="ECO:0000313" key="5">
    <source>
        <dbReference type="Proteomes" id="UP000030689"/>
    </source>
</evidence>